<feature type="transmembrane region" description="Helical" evidence="1">
    <location>
        <begin position="146"/>
        <end position="163"/>
    </location>
</feature>
<dbReference type="OMA" id="GSWYYLM"/>
<dbReference type="HOGENOM" id="CLU_497218_0_0_1"/>
<keyword evidence="3" id="KW-1185">Reference proteome</keyword>
<proteinExistence type="predicted"/>
<feature type="transmembrane region" description="Helical" evidence="1">
    <location>
        <begin position="200"/>
        <end position="219"/>
    </location>
</feature>
<dbReference type="EMBL" id="CM000159">
    <property type="protein sequence ID" value="EDW93442.1"/>
    <property type="molecule type" value="Genomic_DNA"/>
</dbReference>
<dbReference type="eggNOG" id="KOG4358">
    <property type="taxonomic scope" value="Eukaryota"/>
</dbReference>
<protein>
    <recommendedName>
        <fullName evidence="4">Nucleoporin Ndc1</fullName>
    </recommendedName>
</protein>
<dbReference type="Proteomes" id="UP000002282">
    <property type="component" value="Chromosome 3L"/>
</dbReference>
<name>B4PIA0_DROYA</name>
<accession>B4PIA0</accession>
<evidence type="ECO:0000256" key="1">
    <source>
        <dbReference type="SAM" id="Phobius"/>
    </source>
</evidence>
<keyword evidence="1" id="KW-1133">Transmembrane helix</keyword>
<keyword evidence="1" id="KW-0812">Transmembrane</keyword>
<dbReference type="PhylomeDB" id="B4PIA0"/>
<evidence type="ECO:0000313" key="3">
    <source>
        <dbReference type="Proteomes" id="UP000002282"/>
    </source>
</evidence>
<reference evidence="2 3" key="2">
    <citation type="journal article" date="2007" name="PLoS Biol.">
        <title>Principles of genome evolution in the Drosophila melanogaster species group.</title>
        <authorList>
            <person name="Ranz J.M."/>
            <person name="Maurin D."/>
            <person name="Chan Y.S."/>
            <person name="von Grotthuss M."/>
            <person name="Hillier L.W."/>
            <person name="Roote J."/>
            <person name="Ashburner M."/>
            <person name="Bergman C.M."/>
        </authorList>
    </citation>
    <scope>NUCLEOTIDE SEQUENCE [LARGE SCALE GENOMIC DNA]</scope>
    <source>
        <strain evidence="3">Tai18E2 / Tucson 14021-0261.01</strain>
    </source>
</reference>
<feature type="transmembrane region" description="Helical" evidence="1">
    <location>
        <begin position="67"/>
        <end position="92"/>
    </location>
</feature>
<feature type="transmembrane region" description="Helical" evidence="1">
    <location>
        <begin position="113"/>
        <end position="134"/>
    </location>
</feature>
<organism evidence="2 3">
    <name type="scientific">Drosophila yakuba</name>
    <name type="common">Fruit fly</name>
    <dbReference type="NCBI Taxonomy" id="7245"/>
    <lineage>
        <taxon>Eukaryota</taxon>
        <taxon>Metazoa</taxon>
        <taxon>Ecdysozoa</taxon>
        <taxon>Arthropoda</taxon>
        <taxon>Hexapoda</taxon>
        <taxon>Insecta</taxon>
        <taxon>Pterygota</taxon>
        <taxon>Neoptera</taxon>
        <taxon>Endopterygota</taxon>
        <taxon>Diptera</taxon>
        <taxon>Brachycera</taxon>
        <taxon>Muscomorpha</taxon>
        <taxon>Ephydroidea</taxon>
        <taxon>Drosophilidae</taxon>
        <taxon>Drosophila</taxon>
        <taxon>Sophophora</taxon>
    </lineage>
</organism>
<dbReference type="AlphaFoldDB" id="B4PIA0"/>
<sequence length="591" mass="69675">MGLLPPYYLWLPRKIKKILLYRFLFATLLCSWLDYQMLTIFVSVNLFELRRPLDSLTEILGWTLFSVYSSVLLILIRLSTMGFGLVLCHIHYVTPRCFRYNLLRISYEFPIRFWLISSILSTTIASSWLYASFVDLNNGNYLLGGSWYYLMTFGCFCGISYYHKSHERSLRRFPLPIVHLNMMECLLQIWCHHFKSSAKAAFVPTILFALIYWPTMGLLDTTELGGVSTGCFVIITQPQRLFQAWLLATLILAKLHIVRELYGLIMQRPLSLICDLRDLHEYIDISLFNLIWERFQYFICIMRMKPMPINAQRYNLSLPIAMALDTAEIYGFQLLAARDFYAAMSGSLCNKLFEKQFGQRNRYWNEVRDVIMGMLDRFLARMESCLEPAPRIKVSHLLKNKNPKKPGIRSLVKPTPPPRRLCATCRCFPSCQPPQKTWCFCNLRIYLYDRIQSCRNALWDILPVVPQYYSFLYELDPLANLNHELRCGEPLVWILQGLVTMCVRYLKEDKFYYIQNDLERIVVYLLKVEEKLIAAKEMQVRGKLCSSHDHFMMAINRCIYKILFTFGPHLDLIIDDYKLRDTFRRRMELLP</sequence>
<feature type="transmembrane region" description="Helical" evidence="1">
    <location>
        <begin position="20"/>
        <end position="47"/>
    </location>
</feature>
<evidence type="ECO:0000313" key="2">
    <source>
        <dbReference type="EMBL" id="EDW93442.1"/>
    </source>
</evidence>
<evidence type="ECO:0008006" key="4">
    <source>
        <dbReference type="Google" id="ProtNLM"/>
    </source>
</evidence>
<gene>
    <name evidence="2" type="primary">Dyak\GE21461</name>
    <name evidence="2" type="synonym">dyak_GLEANR_5217</name>
    <name evidence="2" type="synonym">GE21461</name>
    <name evidence="2" type="ORF">Dyak_GE21461</name>
</gene>
<dbReference type="KEGG" id="dya:Dyak_GE21461"/>
<reference evidence="2 3" key="1">
    <citation type="journal article" date="2007" name="Nature">
        <title>Evolution of genes and genomes on the Drosophila phylogeny.</title>
        <authorList>
            <consortium name="Drosophila 12 Genomes Consortium"/>
            <person name="Clark A.G."/>
            <person name="Eisen M.B."/>
            <person name="Smith D.R."/>
            <person name="Bergman C.M."/>
            <person name="Oliver B."/>
            <person name="Markow T.A."/>
            <person name="Kaufman T.C."/>
            <person name="Kellis M."/>
            <person name="Gelbart W."/>
            <person name="Iyer V.N."/>
            <person name="Pollard D.A."/>
            <person name="Sackton T.B."/>
            <person name="Larracuente A.M."/>
            <person name="Singh N.D."/>
            <person name="Abad J.P."/>
            <person name="Abt D.N."/>
            <person name="Adryan B."/>
            <person name="Aguade M."/>
            <person name="Akashi H."/>
            <person name="Anderson W.W."/>
            <person name="Aquadro C.F."/>
            <person name="Ardell D.H."/>
            <person name="Arguello R."/>
            <person name="Artieri C.G."/>
            <person name="Barbash D.A."/>
            <person name="Barker D."/>
            <person name="Barsanti P."/>
            <person name="Batterham P."/>
            <person name="Batzoglou S."/>
            <person name="Begun D."/>
            <person name="Bhutkar A."/>
            <person name="Blanco E."/>
            <person name="Bosak S.A."/>
            <person name="Bradley R.K."/>
            <person name="Brand A.D."/>
            <person name="Brent M.R."/>
            <person name="Brooks A.N."/>
            <person name="Brown R.H."/>
            <person name="Butlin R.K."/>
            <person name="Caggese C."/>
            <person name="Calvi B.R."/>
            <person name="Bernardo de Carvalho A."/>
            <person name="Caspi A."/>
            <person name="Castrezana S."/>
            <person name="Celniker S.E."/>
            <person name="Chang J.L."/>
            <person name="Chapple C."/>
            <person name="Chatterji S."/>
            <person name="Chinwalla A."/>
            <person name="Civetta A."/>
            <person name="Clifton S.W."/>
            <person name="Comeron J.M."/>
            <person name="Costello J.C."/>
            <person name="Coyne J.A."/>
            <person name="Daub J."/>
            <person name="David R.G."/>
            <person name="Delcher A.L."/>
            <person name="Delehaunty K."/>
            <person name="Do C.B."/>
            <person name="Ebling H."/>
            <person name="Edwards K."/>
            <person name="Eickbush T."/>
            <person name="Evans J.D."/>
            <person name="Filipski A."/>
            <person name="Findeiss S."/>
            <person name="Freyhult E."/>
            <person name="Fulton L."/>
            <person name="Fulton R."/>
            <person name="Garcia A.C."/>
            <person name="Gardiner A."/>
            <person name="Garfield D.A."/>
            <person name="Garvin B.E."/>
            <person name="Gibson G."/>
            <person name="Gilbert D."/>
            <person name="Gnerre S."/>
            <person name="Godfrey J."/>
            <person name="Good R."/>
            <person name="Gotea V."/>
            <person name="Gravely B."/>
            <person name="Greenberg A.J."/>
            <person name="Griffiths-Jones S."/>
            <person name="Gross S."/>
            <person name="Guigo R."/>
            <person name="Gustafson E.A."/>
            <person name="Haerty W."/>
            <person name="Hahn M.W."/>
            <person name="Halligan D.L."/>
            <person name="Halpern A.L."/>
            <person name="Halter G.M."/>
            <person name="Han M.V."/>
            <person name="Heger A."/>
            <person name="Hillier L."/>
            <person name="Hinrichs A.S."/>
            <person name="Holmes I."/>
            <person name="Hoskins R.A."/>
            <person name="Hubisz M.J."/>
            <person name="Hultmark D."/>
            <person name="Huntley M.A."/>
            <person name="Jaffe D.B."/>
            <person name="Jagadeeshan S."/>
            <person name="Jeck W.R."/>
            <person name="Johnson J."/>
            <person name="Jones C.D."/>
            <person name="Jordan W.C."/>
            <person name="Karpen G.H."/>
            <person name="Kataoka E."/>
            <person name="Keightley P.D."/>
            <person name="Kheradpour P."/>
            <person name="Kirkness E.F."/>
            <person name="Koerich L.B."/>
            <person name="Kristiansen K."/>
            <person name="Kudrna D."/>
            <person name="Kulathinal R.J."/>
            <person name="Kumar S."/>
            <person name="Kwok R."/>
            <person name="Lander E."/>
            <person name="Langley C.H."/>
            <person name="Lapoint R."/>
            <person name="Lazzaro B.P."/>
            <person name="Lee S.J."/>
            <person name="Levesque L."/>
            <person name="Li R."/>
            <person name="Lin C.F."/>
            <person name="Lin M.F."/>
            <person name="Lindblad-Toh K."/>
            <person name="Llopart A."/>
            <person name="Long M."/>
            <person name="Low L."/>
            <person name="Lozovsky E."/>
            <person name="Lu J."/>
            <person name="Luo M."/>
            <person name="Machado C.A."/>
            <person name="Makalowski W."/>
            <person name="Marzo M."/>
            <person name="Matsuda M."/>
            <person name="Matzkin L."/>
            <person name="McAllister B."/>
            <person name="McBride C.S."/>
            <person name="McKernan B."/>
            <person name="McKernan K."/>
            <person name="Mendez-Lago M."/>
            <person name="Minx P."/>
            <person name="Mollenhauer M.U."/>
            <person name="Montooth K."/>
            <person name="Mount S.M."/>
            <person name="Mu X."/>
            <person name="Myers E."/>
            <person name="Negre B."/>
            <person name="Newfeld S."/>
            <person name="Nielsen R."/>
            <person name="Noor M.A."/>
            <person name="O'Grady P."/>
            <person name="Pachter L."/>
            <person name="Papaceit M."/>
            <person name="Parisi M.J."/>
            <person name="Parisi M."/>
            <person name="Parts L."/>
            <person name="Pedersen J.S."/>
            <person name="Pesole G."/>
            <person name="Phillippy A.M."/>
            <person name="Ponting C.P."/>
            <person name="Pop M."/>
            <person name="Porcelli D."/>
            <person name="Powell J.R."/>
            <person name="Prohaska S."/>
            <person name="Pruitt K."/>
            <person name="Puig M."/>
            <person name="Quesneville H."/>
            <person name="Ram K.R."/>
            <person name="Rand D."/>
            <person name="Rasmussen M.D."/>
            <person name="Reed L.K."/>
            <person name="Reenan R."/>
            <person name="Reily A."/>
            <person name="Remington K.A."/>
            <person name="Rieger T.T."/>
            <person name="Ritchie M.G."/>
            <person name="Robin C."/>
            <person name="Rogers Y.H."/>
            <person name="Rohde C."/>
            <person name="Rozas J."/>
            <person name="Rubenfield M.J."/>
            <person name="Ruiz A."/>
            <person name="Russo S."/>
            <person name="Salzberg S.L."/>
            <person name="Sanchez-Gracia A."/>
            <person name="Saranga D.J."/>
            <person name="Sato H."/>
            <person name="Schaeffer S.W."/>
            <person name="Schatz M.C."/>
            <person name="Schlenke T."/>
            <person name="Schwartz R."/>
            <person name="Segarra C."/>
            <person name="Singh R.S."/>
            <person name="Sirot L."/>
            <person name="Sirota M."/>
            <person name="Sisneros N.B."/>
            <person name="Smith C.D."/>
            <person name="Smith T.F."/>
            <person name="Spieth J."/>
            <person name="Stage D.E."/>
            <person name="Stark A."/>
            <person name="Stephan W."/>
            <person name="Strausberg R.L."/>
            <person name="Strempel S."/>
            <person name="Sturgill D."/>
            <person name="Sutton G."/>
            <person name="Sutton G.G."/>
            <person name="Tao W."/>
            <person name="Teichmann S."/>
            <person name="Tobari Y.N."/>
            <person name="Tomimura Y."/>
            <person name="Tsolas J.M."/>
            <person name="Valente V.L."/>
            <person name="Venter E."/>
            <person name="Venter J.C."/>
            <person name="Vicario S."/>
            <person name="Vieira F.G."/>
            <person name="Vilella A.J."/>
            <person name="Villasante A."/>
            <person name="Walenz B."/>
            <person name="Wang J."/>
            <person name="Wasserman M."/>
            <person name="Watts T."/>
            <person name="Wilson D."/>
            <person name="Wilson R.K."/>
            <person name="Wing R.A."/>
            <person name="Wolfner M.F."/>
            <person name="Wong A."/>
            <person name="Wong G.K."/>
            <person name="Wu C.I."/>
            <person name="Wu G."/>
            <person name="Yamamoto D."/>
            <person name="Yang H.P."/>
            <person name="Yang S.P."/>
            <person name="Yorke J.A."/>
            <person name="Yoshida K."/>
            <person name="Zdobnov E."/>
            <person name="Zhang P."/>
            <person name="Zhang Y."/>
            <person name="Zimin A.V."/>
            <person name="Baldwin J."/>
            <person name="Abdouelleil A."/>
            <person name="Abdulkadir J."/>
            <person name="Abebe A."/>
            <person name="Abera B."/>
            <person name="Abreu J."/>
            <person name="Acer S.C."/>
            <person name="Aftuck L."/>
            <person name="Alexander A."/>
            <person name="An P."/>
            <person name="Anderson E."/>
            <person name="Anderson S."/>
            <person name="Arachi H."/>
            <person name="Azer M."/>
            <person name="Bachantsang P."/>
            <person name="Barry A."/>
            <person name="Bayul T."/>
            <person name="Berlin A."/>
            <person name="Bessette D."/>
            <person name="Bloom T."/>
            <person name="Blye J."/>
            <person name="Boguslavskiy L."/>
            <person name="Bonnet C."/>
            <person name="Boukhgalter B."/>
            <person name="Bourzgui I."/>
            <person name="Brown A."/>
            <person name="Cahill P."/>
            <person name="Channer S."/>
            <person name="Cheshatsang Y."/>
            <person name="Chuda L."/>
            <person name="Citroen M."/>
            <person name="Collymore A."/>
            <person name="Cooke P."/>
            <person name="Costello M."/>
            <person name="D'Aco K."/>
            <person name="Daza R."/>
            <person name="De Haan G."/>
            <person name="DeGray S."/>
            <person name="DeMaso C."/>
            <person name="Dhargay N."/>
            <person name="Dooley K."/>
            <person name="Dooley E."/>
            <person name="Doricent M."/>
            <person name="Dorje P."/>
            <person name="Dorjee K."/>
            <person name="Dupes A."/>
            <person name="Elong R."/>
            <person name="Falk J."/>
            <person name="Farina A."/>
            <person name="Faro S."/>
            <person name="Ferguson D."/>
            <person name="Fisher S."/>
            <person name="Foley C.D."/>
            <person name="Franke A."/>
            <person name="Friedrich D."/>
            <person name="Gadbois L."/>
            <person name="Gearin G."/>
            <person name="Gearin C.R."/>
            <person name="Giannoukos G."/>
            <person name="Goode T."/>
            <person name="Graham J."/>
            <person name="Grandbois E."/>
            <person name="Grewal S."/>
            <person name="Gyaltsen K."/>
            <person name="Hafez N."/>
            <person name="Hagos B."/>
            <person name="Hall J."/>
            <person name="Henson C."/>
            <person name="Hollinger A."/>
            <person name="Honan T."/>
            <person name="Huard M.D."/>
            <person name="Hughes L."/>
            <person name="Hurhula B."/>
            <person name="Husby M.E."/>
            <person name="Kamat A."/>
            <person name="Kanga B."/>
            <person name="Kashin S."/>
            <person name="Khazanovich D."/>
            <person name="Kisner P."/>
            <person name="Lance K."/>
            <person name="Lara M."/>
            <person name="Lee W."/>
            <person name="Lennon N."/>
            <person name="Letendre F."/>
            <person name="LeVine R."/>
            <person name="Lipovsky A."/>
            <person name="Liu X."/>
            <person name="Liu J."/>
            <person name="Liu S."/>
            <person name="Lokyitsang T."/>
            <person name="Lokyitsang Y."/>
            <person name="Lubonja R."/>
            <person name="Lui A."/>
            <person name="MacDonald P."/>
            <person name="Magnisalis V."/>
            <person name="Maru K."/>
            <person name="Matthews C."/>
            <person name="McCusker W."/>
            <person name="McDonough S."/>
            <person name="Mehta T."/>
            <person name="Meldrim J."/>
            <person name="Meneus L."/>
            <person name="Mihai O."/>
            <person name="Mihalev A."/>
            <person name="Mihova T."/>
            <person name="Mittelman R."/>
            <person name="Mlenga V."/>
            <person name="Montmayeur A."/>
            <person name="Mulrain L."/>
            <person name="Navidi A."/>
            <person name="Naylor J."/>
            <person name="Negash T."/>
            <person name="Nguyen T."/>
            <person name="Nguyen N."/>
            <person name="Nicol R."/>
            <person name="Norbu C."/>
            <person name="Norbu N."/>
            <person name="Novod N."/>
            <person name="O'Neill B."/>
            <person name="Osman S."/>
            <person name="Markiewicz E."/>
            <person name="Oyono O.L."/>
            <person name="Patti C."/>
            <person name="Phunkhang P."/>
            <person name="Pierre F."/>
            <person name="Priest M."/>
            <person name="Raghuraman S."/>
            <person name="Rege F."/>
            <person name="Reyes R."/>
            <person name="Rise C."/>
            <person name="Rogov P."/>
            <person name="Ross K."/>
            <person name="Ryan E."/>
            <person name="Settipalli S."/>
            <person name="Shea T."/>
            <person name="Sherpa N."/>
            <person name="Shi L."/>
            <person name="Shih D."/>
            <person name="Sparrow T."/>
            <person name="Spaulding J."/>
            <person name="Stalker J."/>
            <person name="Stange-Thomann N."/>
            <person name="Stavropoulos S."/>
            <person name="Stone C."/>
            <person name="Strader C."/>
            <person name="Tesfaye S."/>
            <person name="Thomson T."/>
            <person name="Thoulutsang Y."/>
            <person name="Thoulutsang D."/>
            <person name="Topham K."/>
            <person name="Topping I."/>
            <person name="Tsamla T."/>
            <person name="Vassiliev H."/>
            <person name="Vo A."/>
            <person name="Wangchuk T."/>
            <person name="Wangdi T."/>
            <person name="Weiand M."/>
            <person name="Wilkinson J."/>
            <person name="Wilson A."/>
            <person name="Yadav S."/>
            <person name="Young G."/>
            <person name="Yu Q."/>
            <person name="Zembek L."/>
            <person name="Zhong D."/>
            <person name="Zimmer A."/>
            <person name="Zwirko Z."/>
            <person name="Jaffe D.B."/>
            <person name="Alvarez P."/>
            <person name="Brockman W."/>
            <person name="Butler J."/>
            <person name="Chin C."/>
            <person name="Gnerre S."/>
            <person name="Grabherr M."/>
            <person name="Kleber M."/>
            <person name="Mauceli E."/>
            <person name="MacCallum I."/>
        </authorList>
    </citation>
    <scope>NUCLEOTIDE SEQUENCE [LARGE SCALE GENOMIC DNA]</scope>
    <source>
        <strain evidence="3">Tai18E2 / Tucson 14021-0261.01</strain>
    </source>
</reference>
<keyword evidence="1" id="KW-0472">Membrane</keyword>
<dbReference type="OrthoDB" id="67850at2759"/>